<dbReference type="Proteomes" id="UP000287447">
    <property type="component" value="Unassembled WGS sequence"/>
</dbReference>
<dbReference type="AlphaFoldDB" id="A0A3S2WBR1"/>
<keyword evidence="2" id="KW-1185">Reference proteome</keyword>
<accession>A0A3S2WBR1</accession>
<dbReference type="InterPro" id="IPR021252">
    <property type="entry name" value="DUF2794"/>
</dbReference>
<dbReference type="RefSeq" id="WP_127764155.1">
    <property type="nucleotide sequence ID" value="NZ_SADE01000001.1"/>
</dbReference>
<comment type="caution">
    <text evidence="1">The sequence shown here is derived from an EMBL/GenBank/DDBJ whole genome shotgun (WGS) entry which is preliminary data.</text>
</comment>
<protein>
    <submittedName>
        <fullName evidence="1">DUF2794 domain-containing protein</fullName>
    </submittedName>
</protein>
<evidence type="ECO:0000313" key="2">
    <source>
        <dbReference type="Proteomes" id="UP000287447"/>
    </source>
</evidence>
<gene>
    <name evidence="1" type="ORF">EOI86_05810</name>
</gene>
<dbReference type="OrthoDB" id="7159482at2"/>
<proteinExistence type="predicted"/>
<dbReference type="Pfam" id="PF10984">
    <property type="entry name" value="DUF2794"/>
    <property type="match status" value="1"/>
</dbReference>
<evidence type="ECO:0000313" key="1">
    <source>
        <dbReference type="EMBL" id="RVU38783.1"/>
    </source>
</evidence>
<organism evidence="1 2">
    <name type="scientific">Hwanghaeella grinnelliae</name>
    <dbReference type="NCBI Taxonomy" id="2500179"/>
    <lineage>
        <taxon>Bacteria</taxon>
        <taxon>Pseudomonadati</taxon>
        <taxon>Pseudomonadota</taxon>
        <taxon>Alphaproteobacteria</taxon>
        <taxon>Rhodospirillales</taxon>
        <taxon>Rhodospirillaceae</taxon>
        <taxon>Hwanghaeella</taxon>
    </lineage>
</organism>
<reference evidence="2" key="1">
    <citation type="submission" date="2019-01" db="EMBL/GenBank/DDBJ databases">
        <title>Gri0909 isolated from a small marine red alga.</title>
        <authorList>
            <person name="Kim J."/>
            <person name="Jeong S.E."/>
            <person name="Jeon C.O."/>
        </authorList>
    </citation>
    <scope>NUCLEOTIDE SEQUENCE [LARGE SCALE GENOMIC DNA]</scope>
    <source>
        <strain evidence="2">Gri0909</strain>
    </source>
</reference>
<name>A0A3S2WBR1_9PROT</name>
<dbReference type="EMBL" id="SADE01000001">
    <property type="protein sequence ID" value="RVU38783.1"/>
    <property type="molecule type" value="Genomic_DNA"/>
</dbReference>
<sequence>MSNLIDLSEYRRRNKKQRIRFDRTELRTLLNVYSMRVAQGEWKDYAVDQHGPIAIFSIFRHSYETPVFSVAKRTSGKGFEYLVLNGRRILAKSKSLTEALAIFDKPLRLVPQRG</sequence>